<evidence type="ECO:0000256" key="8">
    <source>
        <dbReference type="ARBA" id="ARBA00023008"/>
    </source>
</evidence>
<comment type="caution">
    <text evidence="11">The sequence shown here is derived from an EMBL/GenBank/DDBJ whole genome shotgun (WGS) entry which is preliminary data.</text>
</comment>
<keyword evidence="9 10" id="KW-0472">Membrane</keyword>
<dbReference type="PIRSF" id="PIRSF005413">
    <property type="entry name" value="COX11"/>
    <property type="match status" value="1"/>
</dbReference>
<keyword evidence="10" id="KW-0997">Cell inner membrane</keyword>
<evidence type="ECO:0000256" key="10">
    <source>
        <dbReference type="HAMAP-Rule" id="MF_00155"/>
    </source>
</evidence>
<dbReference type="GO" id="GO:0008535">
    <property type="term" value="P:respiratory chain complex IV assembly"/>
    <property type="evidence" value="ECO:0007669"/>
    <property type="project" value="UniProtKB-UniRule"/>
</dbReference>
<proteinExistence type="inferred from homology"/>
<dbReference type="Gene3D" id="2.60.370.10">
    <property type="entry name" value="Ctag/Cox11"/>
    <property type="match status" value="1"/>
</dbReference>
<dbReference type="EMBL" id="SMAI01000009">
    <property type="protein sequence ID" value="TCT03459.1"/>
    <property type="molecule type" value="Genomic_DNA"/>
</dbReference>
<evidence type="ECO:0000256" key="7">
    <source>
        <dbReference type="ARBA" id="ARBA00022989"/>
    </source>
</evidence>
<dbReference type="GO" id="GO:0005886">
    <property type="term" value="C:plasma membrane"/>
    <property type="evidence" value="ECO:0007669"/>
    <property type="project" value="UniProtKB-SubCell"/>
</dbReference>
<feature type="topological domain" description="Cytoplasmic" evidence="10">
    <location>
        <begin position="1"/>
        <end position="17"/>
    </location>
</feature>
<evidence type="ECO:0000256" key="2">
    <source>
        <dbReference type="ARBA" id="ARBA00004382"/>
    </source>
</evidence>
<keyword evidence="6 10" id="KW-0735">Signal-anchor</keyword>
<evidence type="ECO:0000313" key="11">
    <source>
        <dbReference type="EMBL" id="TCT03459.1"/>
    </source>
</evidence>
<dbReference type="Pfam" id="PF04442">
    <property type="entry name" value="CtaG_Cox11"/>
    <property type="match status" value="1"/>
</dbReference>
<dbReference type="AlphaFoldDB" id="A0A4R3LUY0"/>
<keyword evidence="7 10" id="KW-1133">Transmembrane helix</keyword>
<keyword evidence="5 10" id="KW-0812">Transmembrane</keyword>
<comment type="subcellular location">
    <subcellularLocation>
        <location evidence="2 10">Cell inner membrane</location>
        <topology evidence="2 10">Single-pass type II membrane protein</topology>
        <orientation evidence="2 10">Periplasmic side</orientation>
    </subcellularLocation>
</comment>
<gene>
    <name evidence="10" type="primary">ctaG</name>
    <name evidence="11" type="ORF">EDC64_1099</name>
</gene>
<dbReference type="FunFam" id="2.60.370.10:FF:000001">
    <property type="entry name" value="COX11 cytochrome c oxidase assembly homolog"/>
    <property type="match status" value="1"/>
</dbReference>
<dbReference type="PANTHER" id="PTHR21320">
    <property type="entry name" value="CYTOCHROME C OXIDASE ASSEMBLY PROTEIN COX11-RELATED"/>
    <property type="match status" value="1"/>
</dbReference>
<dbReference type="PANTHER" id="PTHR21320:SF3">
    <property type="entry name" value="CYTOCHROME C OXIDASE ASSEMBLY PROTEIN COX11, MITOCHONDRIAL-RELATED"/>
    <property type="match status" value="1"/>
</dbReference>
<dbReference type="GO" id="GO:0005507">
    <property type="term" value="F:copper ion binding"/>
    <property type="evidence" value="ECO:0007669"/>
    <property type="project" value="InterPro"/>
</dbReference>
<comment type="function">
    <text evidence="1 10">Exerts its effect at some terminal stage of cytochrome c oxidase synthesis, probably by being involved in the insertion of the copper B into subunit I.</text>
</comment>
<dbReference type="InterPro" id="IPR023471">
    <property type="entry name" value="CtaG/Cox11_dom_sf"/>
</dbReference>
<keyword evidence="8 10" id="KW-0186">Copper</keyword>
<feature type="topological domain" description="Periplasmic" evidence="10">
    <location>
        <begin position="42"/>
        <end position="205"/>
    </location>
</feature>
<reference evidence="11 12" key="1">
    <citation type="submission" date="2019-03" db="EMBL/GenBank/DDBJ databases">
        <title>Genomic Encyclopedia of Type Strains, Phase IV (KMG-IV): sequencing the most valuable type-strain genomes for metagenomic binning, comparative biology and taxonomic classification.</title>
        <authorList>
            <person name="Goeker M."/>
        </authorList>
    </citation>
    <scope>NUCLEOTIDE SEQUENCE [LARGE SCALE GENOMIC DNA]</scope>
    <source>
        <strain evidence="11 12">DSM 9035</strain>
    </source>
</reference>
<comment type="similarity">
    <text evidence="3 10">Belongs to the COX11/CtaG family.</text>
</comment>
<name>A0A4R3LUY0_9HYPH</name>
<dbReference type="HAMAP" id="MF_00155">
    <property type="entry name" value="CtaG"/>
    <property type="match status" value="1"/>
</dbReference>
<dbReference type="Proteomes" id="UP000294664">
    <property type="component" value="Unassembled WGS sequence"/>
</dbReference>
<keyword evidence="12" id="KW-1185">Reference proteome</keyword>
<dbReference type="InterPro" id="IPR007533">
    <property type="entry name" value="Cyt_c_oxidase_assmbl_CtaG"/>
</dbReference>
<protein>
    <recommendedName>
        <fullName evidence="4 10">Cytochrome c oxidase assembly protein CtaG</fullName>
    </recommendedName>
</protein>
<sequence length="205" mass="21796">MDAMKTGQPTASTPRRGPRHGLVAAACAMFVAAMVGMAYAAVPLYAMFCSLTGFGGATRVGTAAPETTIDRTITVRFDANVAPGLPWVFKPEQTSMEVKVGETKMAYYMARNEAATPTYANATYNVTPAQAGFYFVKMQCFCFEEQTLAGGEKVDMPVVFYIDPAIAEDEDLKNLKTITLSYTFFPAKPPAPKAAAVQGAGGKGG</sequence>
<organism evidence="11 12">
    <name type="scientific">Aquabacter spiritensis</name>
    <dbReference type="NCBI Taxonomy" id="933073"/>
    <lineage>
        <taxon>Bacteria</taxon>
        <taxon>Pseudomonadati</taxon>
        <taxon>Pseudomonadota</taxon>
        <taxon>Alphaproteobacteria</taxon>
        <taxon>Hyphomicrobiales</taxon>
        <taxon>Xanthobacteraceae</taxon>
        <taxon>Aquabacter</taxon>
    </lineage>
</organism>
<evidence type="ECO:0000256" key="3">
    <source>
        <dbReference type="ARBA" id="ARBA00009620"/>
    </source>
</evidence>
<evidence type="ECO:0000256" key="1">
    <source>
        <dbReference type="ARBA" id="ARBA00004007"/>
    </source>
</evidence>
<accession>A0A4R3LUY0</accession>
<dbReference type="RefSeq" id="WP_132032453.1">
    <property type="nucleotide sequence ID" value="NZ_SMAI01000009.1"/>
</dbReference>
<evidence type="ECO:0000256" key="5">
    <source>
        <dbReference type="ARBA" id="ARBA00022692"/>
    </source>
</evidence>
<evidence type="ECO:0000313" key="12">
    <source>
        <dbReference type="Proteomes" id="UP000294664"/>
    </source>
</evidence>
<evidence type="ECO:0000256" key="9">
    <source>
        <dbReference type="ARBA" id="ARBA00023136"/>
    </source>
</evidence>
<evidence type="ECO:0000256" key="6">
    <source>
        <dbReference type="ARBA" id="ARBA00022968"/>
    </source>
</evidence>
<dbReference type="NCBIfam" id="NF003465">
    <property type="entry name" value="PRK05089.1"/>
    <property type="match status" value="1"/>
</dbReference>
<dbReference type="OrthoDB" id="9804841at2"/>
<evidence type="ECO:0000256" key="4">
    <source>
        <dbReference type="ARBA" id="ARBA00015384"/>
    </source>
</evidence>
<keyword evidence="10" id="KW-1003">Cell membrane</keyword>
<dbReference type="SUPFAM" id="SSF110111">
    <property type="entry name" value="Ctag/Cox11"/>
    <property type="match status" value="1"/>
</dbReference>